<dbReference type="PANTHER" id="PTHR30041:SF8">
    <property type="entry name" value="PROTEIN YFFB"/>
    <property type="match status" value="1"/>
</dbReference>
<dbReference type="Pfam" id="PF03960">
    <property type="entry name" value="ArsC"/>
    <property type="match status" value="1"/>
</dbReference>
<dbReference type="NCBIfam" id="TIGR01617">
    <property type="entry name" value="arsC_related"/>
    <property type="match status" value="1"/>
</dbReference>
<comment type="similarity">
    <text evidence="1 2">Belongs to the ArsC family.</text>
</comment>
<dbReference type="EMBL" id="QFOI01000772">
    <property type="protein sequence ID" value="PZP38389.1"/>
    <property type="molecule type" value="Genomic_DNA"/>
</dbReference>
<accession>A0A2W5G8D6</accession>
<evidence type="ECO:0000256" key="2">
    <source>
        <dbReference type="PROSITE-ProRule" id="PRU01282"/>
    </source>
</evidence>
<dbReference type="AlphaFoldDB" id="A0A2W5G8D6"/>
<comment type="caution">
    <text evidence="3">The sequence shown here is derived from an EMBL/GenBank/DDBJ whole genome shotgun (WGS) entry which is preliminary data.</text>
</comment>
<dbReference type="Gene3D" id="3.40.30.10">
    <property type="entry name" value="Glutaredoxin"/>
    <property type="match status" value="1"/>
</dbReference>
<sequence length="120" mass="13676">MGKILFVQYPKCGTCQKAGKWLKENNITVDSRNIAENNPTDTELTEWIEKSGLPINKFFNTSGKIYKEQNIKERVKNDSTKDLIKLLATNGMLVKRPIIVTDKAVLVGFKEDEWKDSLLS</sequence>
<dbReference type="InterPro" id="IPR006504">
    <property type="entry name" value="Tscrpt_reg_Spx/MgsR"/>
</dbReference>
<dbReference type="SUPFAM" id="SSF52833">
    <property type="entry name" value="Thioredoxin-like"/>
    <property type="match status" value="1"/>
</dbReference>
<dbReference type="PROSITE" id="PS51353">
    <property type="entry name" value="ARSC"/>
    <property type="match status" value="1"/>
</dbReference>
<dbReference type="InterPro" id="IPR036249">
    <property type="entry name" value="Thioredoxin-like_sf"/>
</dbReference>
<dbReference type="CDD" id="cd03036">
    <property type="entry name" value="ArsC_like"/>
    <property type="match status" value="1"/>
</dbReference>
<gene>
    <name evidence="3" type="ORF">DI598_20905</name>
</gene>
<dbReference type="InterPro" id="IPR006660">
    <property type="entry name" value="Arsenate_reductase-like"/>
</dbReference>
<proteinExistence type="inferred from homology"/>
<dbReference type="PANTHER" id="PTHR30041">
    <property type="entry name" value="ARSENATE REDUCTASE"/>
    <property type="match status" value="1"/>
</dbReference>
<evidence type="ECO:0000313" key="3">
    <source>
        <dbReference type="EMBL" id="PZP38389.1"/>
    </source>
</evidence>
<name>A0A2W5G8D6_9SPHI</name>
<organism evidence="3 4">
    <name type="scientific">Pseudopedobacter saltans</name>
    <dbReference type="NCBI Taxonomy" id="151895"/>
    <lineage>
        <taxon>Bacteria</taxon>
        <taxon>Pseudomonadati</taxon>
        <taxon>Bacteroidota</taxon>
        <taxon>Sphingobacteriia</taxon>
        <taxon>Sphingobacteriales</taxon>
        <taxon>Sphingobacteriaceae</taxon>
        <taxon>Pseudopedobacter</taxon>
    </lineage>
</organism>
<dbReference type="Proteomes" id="UP000249645">
    <property type="component" value="Unassembled WGS sequence"/>
</dbReference>
<reference evidence="3 4" key="1">
    <citation type="submission" date="2017-11" db="EMBL/GenBank/DDBJ databases">
        <title>Infants hospitalized years apart are colonized by the same room-sourced microbial strains.</title>
        <authorList>
            <person name="Brooks B."/>
            <person name="Olm M.R."/>
            <person name="Firek B.A."/>
            <person name="Baker R."/>
            <person name="Thomas B.C."/>
            <person name="Morowitz M.J."/>
            <person name="Banfield J.F."/>
        </authorList>
    </citation>
    <scope>NUCLEOTIDE SEQUENCE [LARGE SCALE GENOMIC DNA]</scope>
    <source>
        <strain evidence="3">S2_009_000_R2_76</strain>
    </source>
</reference>
<evidence type="ECO:0000256" key="1">
    <source>
        <dbReference type="ARBA" id="ARBA00007198"/>
    </source>
</evidence>
<evidence type="ECO:0000313" key="4">
    <source>
        <dbReference type="Proteomes" id="UP000249645"/>
    </source>
</evidence>
<protein>
    <submittedName>
        <fullName evidence="3">Arsenate reductase family protein</fullName>
    </submittedName>
</protein>